<name>A0A832TE70_9CREN</name>
<gene>
    <name evidence="8" type="ORF">HA332_07940</name>
</gene>
<comment type="caution">
    <text evidence="7">Lacks conserved residue(s) required for the propagation of feature annotation.</text>
</comment>
<evidence type="ECO:0000256" key="1">
    <source>
        <dbReference type="ARBA" id="ARBA00022517"/>
    </source>
</evidence>
<dbReference type="PANTHER" id="PTHR12595:SF0">
    <property type="entry name" value="ADENYLATE KINASE ISOENZYME 6"/>
    <property type="match status" value="1"/>
</dbReference>
<keyword evidence="4 7" id="KW-0547">Nucleotide-binding</keyword>
<dbReference type="GO" id="GO:0042274">
    <property type="term" value="P:ribosomal small subunit biogenesis"/>
    <property type="evidence" value="ECO:0007669"/>
    <property type="project" value="UniProtKB-UniRule"/>
</dbReference>
<comment type="function">
    <text evidence="7">Broad-specificity nucleoside monophosphate (NMP) kinase that catalyzes the reversible transfer of the terminal phosphate group between nucleoside triphosphates and monophosphates. Has also ATPase activity. Involved in the late maturation steps of the 30S ribosomal particles, specifically 16S rRNA maturation. While NMP activity is not required for ribosome maturation, ATPase activity is. Associates transiently with small ribosomal subunit protein uS11. ATP hydrolysis breaks the interaction with uS11. May temporarily remove uS11 from the ribosome to enable a conformational change of the ribosomal RNA that is needed for the final maturation step of the small ribosomal subunit.</text>
</comment>
<dbReference type="EMBL" id="DUJO01000037">
    <property type="protein sequence ID" value="HII74289.1"/>
    <property type="molecule type" value="Genomic_DNA"/>
</dbReference>
<comment type="catalytic activity">
    <reaction evidence="7">
        <text>AMP + ATP = 2 ADP</text>
        <dbReference type="Rhea" id="RHEA:12973"/>
        <dbReference type="ChEBI" id="CHEBI:30616"/>
        <dbReference type="ChEBI" id="CHEBI:456215"/>
        <dbReference type="ChEBI" id="CHEBI:456216"/>
        <dbReference type="EC" id="2.7.4.3"/>
    </reaction>
</comment>
<feature type="region of interest" description="LID" evidence="7">
    <location>
        <begin position="103"/>
        <end position="113"/>
    </location>
</feature>
<dbReference type="OMA" id="QCEIFGT"/>
<feature type="binding site" evidence="7">
    <location>
        <position position="13"/>
    </location>
    <ligand>
        <name>ATP</name>
        <dbReference type="ChEBI" id="CHEBI:30616"/>
    </ligand>
</feature>
<evidence type="ECO:0000313" key="8">
    <source>
        <dbReference type="EMBL" id="HII74289.1"/>
    </source>
</evidence>
<keyword evidence="6 7" id="KW-0067">ATP-binding</keyword>
<organism evidence="8 9">
    <name type="scientific">Sulfurisphaera tokodaii</name>
    <dbReference type="NCBI Taxonomy" id="111955"/>
    <lineage>
        <taxon>Archaea</taxon>
        <taxon>Thermoproteota</taxon>
        <taxon>Thermoprotei</taxon>
        <taxon>Sulfolobales</taxon>
        <taxon>Sulfolobaceae</taxon>
        <taxon>Sulfurisphaera</taxon>
    </lineage>
</organism>
<keyword evidence="2 7" id="KW-0698">rRNA processing</keyword>
<dbReference type="GO" id="GO:0006364">
    <property type="term" value="P:rRNA processing"/>
    <property type="evidence" value="ECO:0007669"/>
    <property type="project" value="UniProtKB-KW"/>
</dbReference>
<comment type="subunit">
    <text evidence="7">Interacts with uS11. Not a structural component of 40S pre-ribosomes, but transiently interacts with them by binding to uS11.</text>
</comment>
<dbReference type="InterPro" id="IPR020618">
    <property type="entry name" value="Adenyl_kinase_AK6"/>
</dbReference>
<dbReference type="Pfam" id="PF13238">
    <property type="entry name" value="AAA_18"/>
    <property type="match status" value="1"/>
</dbReference>
<proteinExistence type="inferred from homology"/>
<comment type="similarity">
    <text evidence="7">Belongs to the adenylate kinase family. AK6 subfamily.</text>
</comment>
<comment type="catalytic activity">
    <reaction evidence="7">
        <text>ATP + H2O = ADP + phosphate + H(+)</text>
        <dbReference type="Rhea" id="RHEA:13065"/>
        <dbReference type="ChEBI" id="CHEBI:15377"/>
        <dbReference type="ChEBI" id="CHEBI:15378"/>
        <dbReference type="ChEBI" id="CHEBI:30616"/>
        <dbReference type="ChEBI" id="CHEBI:43474"/>
        <dbReference type="ChEBI" id="CHEBI:456216"/>
    </reaction>
</comment>
<feature type="binding site" evidence="7">
    <location>
        <position position="12"/>
    </location>
    <ligand>
        <name>ATP</name>
        <dbReference type="ChEBI" id="CHEBI:30616"/>
    </ligand>
</feature>
<evidence type="ECO:0000313" key="9">
    <source>
        <dbReference type="Proteomes" id="UP000646844"/>
    </source>
</evidence>
<dbReference type="AlphaFoldDB" id="A0A832TE70"/>
<keyword evidence="1 7" id="KW-0690">Ribosome biogenesis</keyword>
<keyword evidence="5 7" id="KW-0418">Kinase</keyword>
<dbReference type="RefSeq" id="WP_010978114.1">
    <property type="nucleotide sequence ID" value="NZ_BAABQO010000002.1"/>
</dbReference>
<dbReference type="Gene3D" id="3.40.50.300">
    <property type="entry name" value="P-loop containing nucleotide triphosphate hydrolases"/>
    <property type="match status" value="1"/>
</dbReference>
<dbReference type="HAMAP" id="MF_00039">
    <property type="entry name" value="Adenylate_kinase_AK6"/>
    <property type="match status" value="1"/>
</dbReference>
<sequence>MIIIITGTPGSGKSTIVDLLSKKLGFEKLHVSSFLIQNKAFSEYDELRQSYVIDEEKAFQLIDSFIKDKNVVIETIYPSLISHADKVIVLRKDPRVLYTELKRRGWGELKIAENVMAEILGVISGEAKEYFGNICEINVTNKKPEEVVEQILSNNCDNVDWLNIEEIQDLLISLDKVISSYEDSISDE</sequence>
<dbReference type="PANTHER" id="PTHR12595">
    <property type="entry name" value="POS9-ACTIVATING FACTOR FAP7-RELATED"/>
    <property type="match status" value="1"/>
</dbReference>
<dbReference type="GO" id="GO:0004017">
    <property type="term" value="F:AMP kinase activity"/>
    <property type="evidence" value="ECO:0007669"/>
    <property type="project" value="UniProtKB-UniRule"/>
</dbReference>
<dbReference type="SUPFAM" id="SSF52540">
    <property type="entry name" value="P-loop containing nucleoside triphosphate hydrolases"/>
    <property type="match status" value="1"/>
</dbReference>
<dbReference type="InterPro" id="IPR027417">
    <property type="entry name" value="P-loop_NTPase"/>
</dbReference>
<comment type="caution">
    <text evidence="8">The sequence shown here is derived from an EMBL/GenBank/DDBJ whole genome shotgun (WGS) entry which is preliminary data.</text>
</comment>
<evidence type="ECO:0000256" key="3">
    <source>
        <dbReference type="ARBA" id="ARBA00022679"/>
    </source>
</evidence>
<feature type="binding site" evidence="7">
    <location>
        <position position="10"/>
    </location>
    <ligand>
        <name>ATP</name>
        <dbReference type="ChEBI" id="CHEBI:30616"/>
    </ligand>
</feature>
<dbReference type="EC" id="2.7.4.3" evidence="7"/>
<dbReference type="GO" id="GO:0005524">
    <property type="term" value="F:ATP binding"/>
    <property type="evidence" value="ECO:0007669"/>
    <property type="project" value="UniProtKB-UniRule"/>
</dbReference>
<feature type="binding site" evidence="7">
    <location>
        <position position="104"/>
    </location>
    <ligand>
        <name>ATP</name>
        <dbReference type="ChEBI" id="CHEBI:30616"/>
    </ligand>
</feature>
<evidence type="ECO:0000256" key="7">
    <source>
        <dbReference type="HAMAP-Rule" id="MF_00039"/>
    </source>
</evidence>
<dbReference type="Proteomes" id="UP000646844">
    <property type="component" value="Unassembled WGS sequence"/>
</dbReference>
<dbReference type="SMR" id="A0A832TE70"/>
<dbReference type="GO" id="GO:0016887">
    <property type="term" value="F:ATP hydrolysis activity"/>
    <property type="evidence" value="ECO:0007669"/>
    <property type="project" value="InterPro"/>
</dbReference>
<reference evidence="8" key="1">
    <citation type="journal article" date="2020" name="bioRxiv">
        <title>A rank-normalized archaeal taxonomy based on genome phylogeny resolves widespread incomplete and uneven classifications.</title>
        <authorList>
            <person name="Rinke C."/>
            <person name="Chuvochina M."/>
            <person name="Mussig A.J."/>
            <person name="Chaumeil P.-A."/>
            <person name="Waite D.W."/>
            <person name="Whitman W.B."/>
            <person name="Parks D.H."/>
            <person name="Hugenholtz P."/>
        </authorList>
    </citation>
    <scope>NUCLEOTIDE SEQUENCE</scope>
    <source>
        <strain evidence="8">UBA8838</strain>
    </source>
</reference>
<dbReference type="GeneID" id="1458058"/>
<evidence type="ECO:0000256" key="4">
    <source>
        <dbReference type="ARBA" id="ARBA00022741"/>
    </source>
</evidence>
<evidence type="ECO:0000256" key="6">
    <source>
        <dbReference type="ARBA" id="ARBA00022840"/>
    </source>
</evidence>
<keyword evidence="3 7" id="KW-0808">Transferase</keyword>
<evidence type="ECO:0000256" key="2">
    <source>
        <dbReference type="ARBA" id="ARBA00022552"/>
    </source>
</evidence>
<feature type="binding site" evidence="7">
    <location>
        <position position="142"/>
    </location>
    <ligand>
        <name>ATP</name>
        <dbReference type="ChEBI" id="CHEBI:30616"/>
    </ligand>
</feature>
<accession>A0A832TE70</accession>
<evidence type="ECO:0000256" key="5">
    <source>
        <dbReference type="ARBA" id="ARBA00022777"/>
    </source>
</evidence>
<protein>
    <recommendedName>
        <fullName evidence="7">Putative adenylate kinase</fullName>
        <shortName evidence="7">AK</shortName>
        <ecNumber evidence="7">2.7.4.3</ecNumber>
    </recommendedName>
    <alternativeName>
        <fullName evidence="7">ATP-AMP transphosphorylase</fullName>
    </alternativeName>
</protein>
<feature type="binding site" evidence="7">
    <location>
        <position position="15"/>
    </location>
    <ligand>
        <name>ATP</name>
        <dbReference type="ChEBI" id="CHEBI:30616"/>
    </ligand>
</feature>
<feature type="binding site" evidence="7">
    <location>
        <position position="14"/>
    </location>
    <ligand>
        <name>ATP</name>
        <dbReference type="ChEBI" id="CHEBI:30616"/>
    </ligand>
</feature>